<dbReference type="PANTHER" id="PTHR45782:SF4">
    <property type="entry name" value="MITOCHONDRIAL RIBOSOME-ASSOCIATED GTPASE 1"/>
    <property type="match status" value="1"/>
</dbReference>
<dbReference type="PROSITE" id="PS51721">
    <property type="entry name" value="G_CP"/>
    <property type="match status" value="1"/>
</dbReference>
<dbReference type="Pfam" id="PF01926">
    <property type="entry name" value="MMR_HSR1"/>
    <property type="match status" value="1"/>
</dbReference>
<evidence type="ECO:0000313" key="6">
    <source>
        <dbReference type="EMBL" id="GAA6268589.1"/>
    </source>
</evidence>
<dbReference type="InterPro" id="IPR027417">
    <property type="entry name" value="P-loop_NTPase"/>
</dbReference>
<evidence type="ECO:0000256" key="1">
    <source>
        <dbReference type="ARBA" id="ARBA00014898"/>
    </source>
</evidence>
<evidence type="ECO:0000256" key="3">
    <source>
        <dbReference type="ARBA" id="ARBA00023134"/>
    </source>
</evidence>
<dbReference type="RefSeq" id="WP_390469617.1">
    <property type="nucleotide sequence ID" value="NZ_BAABXL010000001.1"/>
</dbReference>
<protein>
    <recommendedName>
        <fullName evidence="1 4">Ribosome biogenesis GTPase A</fullName>
    </recommendedName>
</protein>
<dbReference type="CDD" id="cd01856">
    <property type="entry name" value="YlqF"/>
    <property type="match status" value="1"/>
</dbReference>
<evidence type="ECO:0000313" key="7">
    <source>
        <dbReference type="Proteomes" id="UP001600894"/>
    </source>
</evidence>
<gene>
    <name evidence="6" type="primary">ylqF</name>
    <name evidence="6" type="ORF">F130042H8_16490</name>
</gene>
<accession>A0ABQ0AX37</accession>
<name>A0ABQ0AX37_9FIRM</name>
<keyword evidence="3 4" id="KW-0342">GTP-binding</keyword>
<feature type="domain" description="CP-type G" evidence="5">
    <location>
        <begin position="10"/>
        <end position="178"/>
    </location>
</feature>
<dbReference type="InterPro" id="IPR019991">
    <property type="entry name" value="GTP-bd_ribosome_bgen"/>
</dbReference>
<evidence type="ECO:0000259" key="5">
    <source>
        <dbReference type="PROSITE" id="PS51721"/>
    </source>
</evidence>
<keyword evidence="7" id="KW-1185">Reference proteome</keyword>
<comment type="caution">
    <text evidence="6">The sequence shown here is derived from an EMBL/GenBank/DDBJ whole genome shotgun (WGS) entry which is preliminary data.</text>
</comment>
<dbReference type="PANTHER" id="PTHR45782">
    <property type="entry name" value="MITOCHONDRIAL RIBOSOME-ASSOCIATED GTPASE 1"/>
    <property type="match status" value="1"/>
</dbReference>
<comment type="function">
    <text evidence="4">Required for a late step of 50S ribosomal subunit assembly. Has GTPase activity.</text>
</comment>
<dbReference type="PIRSF" id="PIRSF006230">
    <property type="entry name" value="MG442"/>
    <property type="match status" value="1"/>
</dbReference>
<sequence>MNIQWYPGHMTKARRAMKEDMKLIDLVIELVDARVPFSSRNPDIDELAAGKARMVLLNKADLSDEGKNAAWASLFESRGIHVAKIDARNKGSLKQVQAVIQEACKEKIERDRRRGILNRPIRTMVVGIPNVGKSTFINSFAGKACAKTGNKPGVTKGNQWIRLNKTLELLDTPGILWPRFEDQTVGLHLALIGSINDQILNRDELAWELIRLLEEVYPGVLKERYGLTEEESDEEKGPWVSLSKEEQNLRASYMLEQIARKRSCLIRGGELDLARAAALLLDDFRSGKLGRLSLEQAQDYKDRVK</sequence>
<dbReference type="InterPro" id="IPR023179">
    <property type="entry name" value="GTP-bd_ortho_bundle_sf"/>
</dbReference>
<dbReference type="InterPro" id="IPR016478">
    <property type="entry name" value="GTPase_MTG1"/>
</dbReference>
<dbReference type="Gene3D" id="3.40.50.300">
    <property type="entry name" value="P-loop containing nucleotide triphosphate hydrolases"/>
    <property type="match status" value="1"/>
</dbReference>
<keyword evidence="2 4" id="KW-0547">Nucleotide-binding</keyword>
<dbReference type="InterPro" id="IPR006073">
    <property type="entry name" value="GTP-bd"/>
</dbReference>
<dbReference type="InterPro" id="IPR030378">
    <property type="entry name" value="G_CP_dom"/>
</dbReference>
<organism evidence="6 7">
    <name type="scientific">Enterocloster alcoholdehydrogenati</name>
    <dbReference type="NCBI Taxonomy" id="2547410"/>
    <lineage>
        <taxon>Bacteria</taxon>
        <taxon>Bacillati</taxon>
        <taxon>Bacillota</taxon>
        <taxon>Clostridia</taxon>
        <taxon>Lachnospirales</taxon>
        <taxon>Lachnospiraceae</taxon>
        <taxon>Enterocloster</taxon>
    </lineage>
</organism>
<keyword evidence="4" id="KW-0963">Cytoplasm</keyword>
<comment type="similarity">
    <text evidence="4">Belongs to the TRAFAC class YlqF/YawG GTPase family. MTG1 subfamily.</text>
</comment>
<proteinExistence type="inferred from homology"/>
<dbReference type="EMBL" id="BAABXL010000001">
    <property type="protein sequence ID" value="GAA6268589.1"/>
    <property type="molecule type" value="Genomic_DNA"/>
</dbReference>
<dbReference type="Proteomes" id="UP001600894">
    <property type="component" value="Unassembled WGS sequence"/>
</dbReference>
<comment type="subcellular location">
    <subcellularLocation>
        <location evidence="4">Cytoplasm</location>
    </subcellularLocation>
</comment>
<dbReference type="NCBIfam" id="TIGR03596">
    <property type="entry name" value="GTPase_YlqF"/>
    <property type="match status" value="1"/>
</dbReference>
<evidence type="ECO:0000256" key="2">
    <source>
        <dbReference type="ARBA" id="ARBA00022741"/>
    </source>
</evidence>
<dbReference type="SUPFAM" id="SSF52540">
    <property type="entry name" value="P-loop containing nucleoside triphosphate hydrolases"/>
    <property type="match status" value="1"/>
</dbReference>
<dbReference type="Gene3D" id="1.10.1580.10">
    <property type="match status" value="1"/>
</dbReference>
<evidence type="ECO:0000256" key="4">
    <source>
        <dbReference type="PIRNR" id="PIRNR006230"/>
    </source>
</evidence>
<reference evidence="6 7" key="1">
    <citation type="submission" date="2024-04" db="EMBL/GenBank/DDBJ databases">
        <title>Defined microbial consortia suppress multidrug-resistant proinflammatory Enterobacteriaceae via ecological control.</title>
        <authorList>
            <person name="Furuichi M."/>
            <person name="Kawaguchi T."/>
            <person name="Pust M."/>
            <person name="Yasuma K."/>
            <person name="Plichta D."/>
            <person name="Hasegawa N."/>
            <person name="Ohya T."/>
            <person name="Bhattarai S."/>
            <person name="Sasajima S."/>
            <person name="Aoto Y."/>
            <person name="Tuganbaev T."/>
            <person name="Yaginuma M."/>
            <person name="Ueda M."/>
            <person name="Okahashi N."/>
            <person name="Amafuji K."/>
            <person name="Kiridooshi Y."/>
            <person name="Sugita K."/>
            <person name="Strazar M."/>
            <person name="Skelly A."/>
            <person name="Suda W."/>
            <person name="Hattori M."/>
            <person name="Nakamoto N."/>
            <person name="Caballero S."/>
            <person name="Norman J."/>
            <person name="Olle B."/>
            <person name="Tanoue T."/>
            <person name="Arita M."/>
            <person name="Bucci V."/>
            <person name="Atarashi K."/>
            <person name="Xavier R."/>
            <person name="Honda K."/>
        </authorList>
    </citation>
    <scope>NUCLEOTIDE SEQUENCE [LARGE SCALE GENOMIC DNA]</scope>
    <source>
        <strain evidence="7">f13</strain>
    </source>
</reference>